<accession>A0ABV6RN68</accession>
<dbReference type="EMBL" id="JBHLTG010000002">
    <property type="protein sequence ID" value="MFC0678435.1"/>
    <property type="molecule type" value="Genomic_DNA"/>
</dbReference>
<organism evidence="1 2">
    <name type="scientific">Lysobacter korlensis</name>
    <dbReference type="NCBI Taxonomy" id="553636"/>
    <lineage>
        <taxon>Bacteria</taxon>
        <taxon>Pseudomonadati</taxon>
        <taxon>Pseudomonadota</taxon>
        <taxon>Gammaproteobacteria</taxon>
        <taxon>Lysobacterales</taxon>
        <taxon>Lysobacteraceae</taxon>
        <taxon>Lysobacter</taxon>
    </lineage>
</organism>
<sequence length="154" mass="16711">MRPFAPGPDGTILLHLTAEECRLLRDLARQLPVVLTGAEADPAVDRLLPTAYPDDADAAAEFRAFTRSGLVERKLTNAGRVAATLPDESGTTELTPEDAQAWLRTLTDLRLVLATRLGIEEDGDDGAPDELLRAVYDWLAYLQDCLLAVLEGTP</sequence>
<dbReference type="InterPro" id="IPR018561">
    <property type="entry name" value="AosR"/>
</dbReference>
<dbReference type="Proteomes" id="UP001589896">
    <property type="component" value="Unassembled WGS sequence"/>
</dbReference>
<comment type="caution">
    <text evidence="1">The sequence shown here is derived from an EMBL/GenBank/DDBJ whole genome shotgun (WGS) entry which is preliminary data.</text>
</comment>
<name>A0ABV6RN68_9GAMM</name>
<reference evidence="1 2" key="1">
    <citation type="submission" date="2024-09" db="EMBL/GenBank/DDBJ databases">
        <authorList>
            <person name="Sun Q."/>
            <person name="Mori K."/>
        </authorList>
    </citation>
    <scope>NUCLEOTIDE SEQUENCE [LARGE SCALE GENOMIC DNA]</scope>
    <source>
        <strain evidence="1 2">KCTC 23076</strain>
    </source>
</reference>
<evidence type="ECO:0000313" key="1">
    <source>
        <dbReference type="EMBL" id="MFC0678435.1"/>
    </source>
</evidence>
<proteinExistence type="predicted"/>
<evidence type="ECO:0000313" key="2">
    <source>
        <dbReference type="Proteomes" id="UP001589896"/>
    </source>
</evidence>
<dbReference type="Pfam" id="PF09438">
    <property type="entry name" value="DUF2017"/>
    <property type="match status" value="1"/>
</dbReference>
<gene>
    <name evidence="1" type="ORF">ACFFGH_11360</name>
</gene>
<keyword evidence="2" id="KW-1185">Reference proteome</keyword>
<protein>
    <submittedName>
        <fullName evidence="1">DUF2017 family protein</fullName>
    </submittedName>
</protein>
<dbReference type="RefSeq" id="WP_386668287.1">
    <property type="nucleotide sequence ID" value="NZ_JBHLTG010000002.1"/>
</dbReference>